<dbReference type="EMBL" id="MN740312">
    <property type="protein sequence ID" value="QHT99675.1"/>
    <property type="molecule type" value="Genomic_DNA"/>
</dbReference>
<accession>A0A6C0J4Q5</accession>
<sequence length="184" mass="21259">MNINERTSLRQDKNVVLVDEYQSMQPGVYQLIDFNQDKWCDSRKEYADRIGSQPMHFYKPYENACVVDEGSRLRNSNLTNKRYINQLATRPFTGHAAKMPGRNNVSINPDLDSSLRTGIATTTFKPVETTSGVSIDRFYTLPEYGNPQRVEHVIESWVRGGEHTRDVIRRQDYATRLKSKLVKV</sequence>
<reference evidence="1" key="1">
    <citation type="journal article" date="2020" name="Nature">
        <title>Giant virus diversity and host interactions through global metagenomics.</title>
        <authorList>
            <person name="Schulz F."/>
            <person name="Roux S."/>
            <person name="Paez-Espino D."/>
            <person name="Jungbluth S."/>
            <person name="Walsh D.A."/>
            <person name="Denef V.J."/>
            <person name="McMahon K.D."/>
            <person name="Konstantinidis K.T."/>
            <person name="Eloe-Fadrosh E.A."/>
            <person name="Kyrpides N.C."/>
            <person name="Woyke T."/>
        </authorList>
    </citation>
    <scope>NUCLEOTIDE SEQUENCE</scope>
    <source>
        <strain evidence="1">GVMAG-M-3300025727-45</strain>
    </source>
</reference>
<organism evidence="1">
    <name type="scientific">viral metagenome</name>
    <dbReference type="NCBI Taxonomy" id="1070528"/>
    <lineage>
        <taxon>unclassified sequences</taxon>
        <taxon>metagenomes</taxon>
        <taxon>organismal metagenomes</taxon>
    </lineage>
</organism>
<proteinExistence type="predicted"/>
<evidence type="ECO:0000313" key="1">
    <source>
        <dbReference type="EMBL" id="QHT99675.1"/>
    </source>
</evidence>
<name>A0A6C0J4Q5_9ZZZZ</name>
<dbReference type="AlphaFoldDB" id="A0A6C0J4Q5"/>
<protein>
    <submittedName>
        <fullName evidence="1">Uncharacterized protein</fullName>
    </submittedName>
</protein>